<comment type="caution">
    <text evidence="4">The sequence shown here is derived from an EMBL/GenBank/DDBJ whole genome shotgun (WGS) entry which is preliminary data.</text>
</comment>
<dbReference type="InterPro" id="IPR036291">
    <property type="entry name" value="NAD(P)-bd_dom_sf"/>
</dbReference>
<dbReference type="SUPFAM" id="SSF51735">
    <property type="entry name" value="NAD(P)-binding Rossmann-fold domains"/>
    <property type="match status" value="1"/>
</dbReference>
<dbReference type="PANTHER" id="PTHR44169:SF6">
    <property type="entry name" value="NADPH-DEPENDENT 1-ACYLDIHYDROXYACETONE PHOSPHATE REDUCTASE"/>
    <property type="match status" value="1"/>
</dbReference>
<keyword evidence="2" id="KW-0560">Oxidoreductase</keyword>
<evidence type="ECO:0000256" key="2">
    <source>
        <dbReference type="ARBA" id="ARBA00023002"/>
    </source>
</evidence>
<dbReference type="RefSeq" id="WP_302712415.1">
    <property type="nucleotide sequence ID" value="NZ_JAULRT010000052.1"/>
</dbReference>
<proteinExistence type="inferred from homology"/>
<organism evidence="4 5">
    <name type="scientific">Gilvimarinus algae</name>
    <dbReference type="NCBI Taxonomy" id="3058037"/>
    <lineage>
        <taxon>Bacteria</taxon>
        <taxon>Pseudomonadati</taxon>
        <taxon>Pseudomonadota</taxon>
        <taxon>Gammaproteobacteria</taxon>
        <taxon>Cellvibrionales</taxon>
        <taxon>Cellvibrionaceae</taxon>
        <taxon>Gilvimarinus</taxon>
    </lineage>
</organism>
<dbReference type="InterPro" id="IPR002347">
    <property type="entry name" value="SDR_fam"/>
</dbReference>
<comment type="similarity">
    <text evidence="1 3">Belongs to the short-chain dehydrogenases/reductases (SDR) family.</text>
</comment>
<protein>
    <submittedName>
        <fullName evidence="4">SDR family NAD(P)-dependent oxidoreductase</fullName>
    </submittedName>
</protein>
<reference evidence="4" key="1">
    <citation type="submission" date="2023-07" db="EMBL/GenBank/DDBJ databases">
        <title>Gilvimarinus algae sp. nov., isolated from the surface of Kelp.</title>
        <authorList>
            <person name="Sun Y.Y."/>
            <person name="Gong Y."/>
            <person name="Du Z.J."/>
        </authorList>
    </citation>
    <scope>NUCLEOTIDE SEQUENCE</scope>
    <source>
        <strain evidence="4">SDUM040014</strain>
    </source>
</reference>
<accession>A0ABT8TF41</accession>
<dbReference type="Pfam" id="PF00106">
    <property type="entry name" value="adh_short"/>
    <property type="match status" value="1"/>
</dbReference>
<dbReference type="PANTHER" id="PTHR44169">
    <property type="entry name" value="NADPH-DEPENDENT 1-ACYLDIHYDROXYACETONE PHOSPHATE REDUCTASE"/>
    <property type="match status" value="1"/>
</dbReference>
<sequence length="236" mass="25391">MTLQNTTVLITGANRGLGKALVSAFLQADVERVYAASRHPDHLDNSDNRVTPVLLDVCDPASIQQLAERVTKLDVLINNAGVLTFGDILSDSEADLDHCLDVNLKGVWRLSRALLPALSSSHNGRICNILSLLSLASMPGLSAYNLSKAAAWSATLSLRASLQPRGIQVHGVFPGAIDTDMTASMDVDKAPPEAIAEDIIQGLLEGREDIYPGPAEEVYQLWRSDHKAVERLFAGV</sequence>
<dbReference type="PRINTS" id="PR00081">
    <property type="entry name" value="GDHRDH"/>
</dbReference>
<dbReference type="EMBL" id="JAULRT010000052">
    <property type="protein sequence ID" value="MDO3382255.1"/>
    <property type="molecule type" value="Genomic_DNA"/>
</dbReference>
<gene>
    <name evidence="4" type="ORF">QWI16_08705</name>
</gene>
<name>A0ABT8TF41_9GAMM</name>
<keyword evidence="5" id="KW-1185">Reference proteome</keyword>
<evidence type="ECO:0000313" key="4">
    <source>
        <dbReference type="EMBL" id="MDO3382255.1"/>
    </source>
</evidence>
<evidence type="ECO:0000256" key="1">
    <source>
        <dbReference type="ARBA" id="ARBA00006484"/>
    </source>
</evidence>
<dbReference type="Gene3D" id="3.40.50.720">
    <property type="entry name" value="NAD(P)-binding Rossmann-like Domain"/>
    <property type="match status" value="1"/>
</dbReference>
<evidence type="ECO:0000313" key="5">
    <source>
        <dbReference type="Proteomes" id="UP001168380"/>
    </source>
</evidence>
<dbReference type="PRINTS" id="PR00080">
    <property type="entry name" value="SDRFAMILY"/>
</dbReference>
<evidence type="ECO:0000256" key="3">
    <source>
        <dbReference type="RuleBase" id="RU000363"/>
    </source>
</evidence>
<dbReference type="Proteomes" id="UP001168380">
    <property type="component" value="Unassembled WGS sequence"/>
</dbReference>